<gene>
    <name evidence="7" type="ordered locus">Mhun_2880</name>
</gene>
<evidence type="ECO:0000256" key="1">
    <source>
        <dbReference type="ARBA" id="ARBA00001966"/>
    </source>
</evidence>
<dbReference type="eggNOG" id="arCOG00938">
    <property type="taxonomic scope" value="Archaea"/>
</dbReference>
<evidence type="ECO:0000313" key="7">
    <source>
        <dbReference type="EMBL" id="ABD42572.1"/>
    </source>
</evidence>
<dbReference type="AlphaFoldDB" id="Q2FTH7"/>
<keyword evidence="4" id="KW-0408">Iron</keyword>
<dbReference type="GeneID" id="3924175"/>
<dbReference type="Proteomes" id="UP000001941">
    <property type="component" value="Chromosome"/>
</dbReference>
<evidence type="ECO:0000256" key="3">
    <source>
        <dbReference type="ARBA" id="ARBA00022723"/>
    </source>
</evidence>
<evidence type="ECO:0000256" key="2">
    <source>
        <dbReference type="ARBA" id="ARBA00022691"/>
    </source>
</evidence>
<accession>Q2FTH7</accession>
<feature type="domain" description="Radical SAM core" evidence="6">
    <location>
        <begin position="17"/>
        <end position="166"/>
    </location>
</feature>
<dbReference type="InParanoid" id="Q2FTH7"/>
<comment type="cofactor">
    <cofactor evidence="1">
        <name>[4Fe-4S] cluster</name>
        <dbReference type="ChEBI" id="CHEBI:49883"/>
    </cofactor>
</comment>
<dbReference type="InterPro" id="IPR058240">
    <property type="entry name" value="rSAM_sf"/>
</dbReference>
<dbReference type="EMBL" id="CP000254">
    <property type="protein sequence ID" value="ABD42572.1"/>
    <property type="molecule type" value="Genomic_DNA"/>
</dbReference>
<evidence type="ECO:0000256" key="4">
    <source>
        <dbReference type="ARBA" id="ARBA00023004"/>
    </source>
</evidence>
<name>Q2FTH7_METHJ</name>
<dbReference type="InterPro" id="IPR007197">
    <property type="entry name" value="rSAM"/>
</dbReference>
<reference evidence="8" key="1">
    <citation type="journal article" date="2016" name="Stand. Genomic Sci.">
        <title>Complete genome sequence of Methanospirillum hungatei type strain JF1.</title>
        <authorList>
            <person name="Gunsalus R.P."/>
            <person name="Cook L.E."/>
            <person name="Crable B."/>
            <person name="Rohlin L."/>
            <person name="McDonald E."/>
            <person name="Mouttaki H."/>
            <person name="Sieber J.R."/>
            <person name="Poweleit N."/>
            <person name="Zhou H."/>
            <person name="Lapidus A.L."/>
            <person name="Daligault H.E."/>
            <person name="Land M."/>
            <person name="Gilna P."/>
            <person name="Ivanova N."/>
            <person name="Kyrpides N."/>
            <person name="Culley D.E."/>
            <person name="McInerney M.J."/>
        </authorList>
    </citation>
    <scope>NUCLEOTIDE SEQUENCE [LARGE SCALE GENOMIC DNA]</scope>
    <source>
        <strain evidence="8">ATCC 27890 / DSM 864 / NBRC 100397 / JF-1</strain>
    </source>
</reference>
<sequence length="383" mass="43237">MHHQNELILVFVYFHLYITDSCNLVCQYCRGKIFDTPETDCGEIAIDESIPAEVTFHLPDLYRFLGDDPDAVLTFIGGEPTLRPGLIQTIMEEAPVSRFMIQTNGTLLHRLSPEIVNRFDTILISIDGDKKTTDEGRGEGTYDRVMENIHHIIAGGFRNELIARMTVTERTDIRSAVRYLAHNPHYSFSSIHWQIDANFWNDYSLRTFQTWARDSYIPGIHQLVQDWLSRIKETGEVPKWYPFIDPLEDLLHGRPSRLRCGSGYANYTILTDGHIAPCPIMVGMKDFYAGTITTASPNALPIIPVTGACETCEIRDFCGGRCLYSAIVKPWPKEGADLVCETVRGLYDAITGIVPVIREMISRGEISIGAFAHEKYNGCEIIP</sequence>
<dbReference type="SUPFAM" id="SSF102114">
    <property type="entry name" value="Radical SAM enzymes"/>
    <property type="match status" value="1"/>
</dbReference>
<keyword evidence="8" id="KW-1185">Reference proteome</keyword>
<keyword evidence="5" id="KW-0411">Iron-sulfur</keyword>
<dbReference type="NCBIfam" id="TIGR04085">
    <property type="entry name" value="rSAM_more_4Fe4S"/>
    <property type="match status" value="1"/>
</dbReference>
<dbReference type="SFLD" id="SFLDG01067">
    <property type="entry name" value="SPASM/twitch_domain_containing"/>
    <property type="match status" value="1"/>
</dbReference>
<evidence type="ECO:0000256" key="5">
    <source>
        <dbReference type="ARBA" id="ARBA00023014"/>
    </source>
</evidence>
<dbReference type="InterPro" id="IPR013785">
    <property type="entry name" value="Aldolase_TIM"/>
</dbReference>
<proteinExistence type="predicted"/>
<dbReference type="KEGG" id="mhu:Mhun_2880"/>
<protein>
    <submittedName>
        <fullName evidence="7">Radical SAM</fullName>
    </submittedName>
</protein>
<dbReference type="PANTHER" id="PTHR43273">
    <property type="entry name" value="ANAEROBIC SULFATASE-MATURATING ENZYME HOMOLOG ASLB-RELATED"/>
    <property type="match status" value="1"/>
</dbReference>
<dbReference type="NCBIfam" id="TIGR04084">
    <property type="entry name" value="rSAM_AF0577"/>
    <property type="match status" value="1"/>
</dbReference>
<evidence type="ECO:0000259" key="6">
    <source>
        <dbReference type="Pfam" id="PF04055"/>
    </source>
</evidence>
<dbReference type="HOGENOM" id="CLU_777602_0_0_2"/>
<dbReference type="CDD" id="cd01335">
    <property type="entry name" value="Radical_SAM"/>
    <property type="match status" value="1"/>
</dbReference>
<dbReference type="InterPro" id="IPR023819">
    <property type="entry name" value="Pep-mod_rSAM_AF0577"/>
</dbReference>
<organism evidence="7 8">
    <name type="scientific">Methanospirillum hungatei JF-1 (strain ATCC 27890 / DSM 864 / NBRC 100397 / JF-1)</name>
    <dbReference type="NCBI Taxonomy" id="323259"/>
    <lineage>
        <taxon>Archaea</taxon>
        <taxon>Methanobacteriati</taxon>
        <taxon>Methanobacteriota</taxon>
        <taxon>Stenosarchaea group</taxon>
        <taxon>Methanomicrobia</taxon>
        <taxon>Methanomicrobiales</taxon>
        <taxon>Methanospirillaceae</taxon>
        <taxon>Methanospirillum</taxon>
    </lineage>
</organism>
<dbReference type="Gene3D" id="3.20.20.70">
    <property type="entry name" value="Aldolase class I"/>
    <property type="match status" value="1"/>
</dbReference>
<dbReference type="GO" id="GO:0046872">
    <property type="term" value="F:metal ion binding"/>
    <property type="evidence" value="ECO:0007669"/>
    <property type="project" value="UniProtKB-KW"/>
</dbReference>
<dbReference type="SFLD" id="SFLDG01104">
    <property type="entry name" value="Uncharacterised_Radical_SAM_Su"/>
    <property type="match status" value="1"/>
</dbReference>
<keyword evidence="3" id="KW-0479">Metal-binding</keyword>
<dbReference type="GO" id="GO:0051536">
    <property type="term" value="F:iron-sulfur cluster binding"/>
    <property type="evidence" value="ECO:0007669"/>
    <property type="project" value="UniProtKB-KW"/>
</dbReference>
<dbReference type="STRING" id="323259.Mhun_2880"/>
<evidence type="ECO:0000313" key="8">
    <source>
        <dbReference type="Proteomes" id="UP000001941"/>
    </source>
</evidence>
<dbReference type="Pfam" id="PF04055">
    <property type="entry name" value="Radical_SAM"/>
    <property type="match status" value="1"/>
</dbReference>
<dbReference type="InterPro" id="IPR023885">
    <property type="entry name" value="4Fe4S-binding_SPASM_dom"/>
</dbReference>
<dbReference type="InterPro" id="IPR023867">
    <property type="entry name" value="Sulphatase_maturase_rSAM"/>
</dbReference>
<keyword evidence="2" id="KW-0949">S-adenosyl-L-methionine</keyword>
<dbReference type="RefSeq" id="WP_011449825.1">
    <property type="nucleotide sequence ID" value="NC_007796.1"/>
</dbReference>
<dbReference type="PANTHER" id="PTHR43273:SF2">
    <property type="entry name" value="RADICAL SAM CORE DOMAIN-CONTAINING PROTEIN"/>
    <property type="match status" value="1"/>
</dbReference>
<dbReference type="SFLD" id="SFLDS00029">
    <property type="entry name" value="Radical_SAM"/>
    <property type="match status" value="1"/>
</dbReference>
<dbReference type="EnsemblBacteria" id="ABD42572">
    <property type="protein sequence ID" value="ABD42572"/>
    <property type="gene ID" value="Mhun_2880"/>
</dbReference>
<dbReference type="GO" id="GO:0016491">
    <property type="term" value="F:oxidoreductase activity"/>
    <property type="evidence" value="ECO:0007669"/>
    <property type="project" value="InterPro"/>
</dbReference>